<proteinExistence type="predicted"/>
<keyword evidence="5" id="KW-1185">Reference proteome</keyword>
<comment type="subcellular location">
    <subcellularLocation>
        <location evidence="1">Cytoplasm</location>
    </subcellularLocation>
</comment>
<reference evidence="4" key="1">
    <citation type="submission" date="2021-03" db="EMBL/GenBank/DDBJ databases">
        <authorList>
            <person name="Tagirdzhanova G."/>
        </authorList>
    </citation>
    <scope>NUCLEOTIDE SEQUENCE</scope>
</reference>
<dbReference type="AlphaFoldDB" id="A0A8H3FA86"/>
<dbReference type="GO" id="GO:0005737">
    <property type="term" value="C:cytoplasm"/>
    <property type="evidence" value="ECO:0007669"/>
    <property type="project" value="UniProtKB-SubCell"/>
</dbReference>
<evidence type="ECO:0000256" key="2">
    <source>
        <dbReference type="ARBA" id="ARBA00022490"/>
    </source>
</evidence>
<feature type="domain" description="UNC-45/Cro1/She4 central" evidence="3">
    <location>
        <begin position="224"/>
        <end position="373"/>
    </location>
</feature>
<evidence type="ECO:0000259" key="3">
    <source>
        <dbReference type="Pfam" id="PF11701"/>
    </source>
</evidence>
<dbReference type="PANTHER" id="PTHR45994">
    <property type="entry name" value="FI21225P1"/>
    <property type="match status" value="1"/>
</dbReference>
<keyword evidence="2" id="KW-0963">Cytoplasm</keyword>
<sequence>MAVGENEAQAVQLVAQALQLNEAGQAEDAAKALREAGSLAPQHAKVKEAFDIIQSHNAIHPLLRLCRTWVDERSEIAGKEAVSYLASSAEIPAEVATACLQLLLENRKHLALSLADRVAAGLLRQCAGAKAFLAQRLSECATLVFEEFYELGDGSASALSNIVLDVLVWSHESIRETNERDVFQLFLAKLMEVGHDHDGKALKGIARLLAADAERLYGLLDEETFDAILSSLDNRLPIEVRSQATMATAKYLEASEADGQKYLLNFIQNRIARQQNEDLILAFSAAAAVFPLVPSIASSLFLTEGFVPSLVPMLQKKVRSDRVEQAALFMLSAACLDSACRQTIQKHCTPWLQSVVQREKENISGHAAVILSKVLGAEAQAANGSTVKSGGNDIAERLKQMMVSPRLGDQDASIEGLAFSSSQPEVKDQLIKDSRFLETLVQRLNTKNGASKESPHNSIVTFGILTILDNLTRYLPSLSEEQKKMSQLKAYANASPPTVQQSPLDLDAEVTARCSVLVNSTALLPVLSRSHKNFSASSTALMLSILLSLTRNPRIRGKLAQQGAAKTLLQTYTSIAGTLPEDHLSRYTASHALARLLISIDPTLLFPPSGSPPLTSAIRPLLSLLDPPPEATTKTNLSTARDLLPTFESLLALTNLASTPDPEVAEQITRLATPSMEDLLLSNNALISRAATELCCNLTSSASGLALFASPTADAKRRLHILLALADAEDVATRRAAGGAVAGIVCTEGGVKNVMEREGGVERLVCLVEDEDEGCAIRGLVALGGLANVEEGREKILTVEGLERVKEVASEGKGDVKSLAEEVLKVLRARIVDVVD</sequence>
<evidence type="ECO:0000256" key="1">
    <source>
        <dbReference type="ARBA" id="ARBA00004496"/>
    </source>
</evidence>
<dbReference type="GO" id="GO:0051879">
    <property type="term" value="F:Hsp90 protein binding"/>
    <property type="evidence" value="ECO:0007669"/>
    <property type="project" value="TreeGrafter"/>
</dbReference>
<evidence type="ECO:0000313" key="5">
    <source>
        <dbReference type="Proteomes" id="UP000664521"/>
    </source>
</evidence>
<dbReference type="EMBL" id="CAJPDS010000019">
    <property type="protein sequence ID" value="CAF9917076.1"/>
    <property type="molecule type" value="Genomic_DNA"/>
</dbReference>
<dbReference type="OrthoDB" id="5574718at2759"/>
<dbReference type="Pfam" id="PF11701">
    <property type="entry name" value="UNC45-central"/>
    <property type="match status" value="1"/>
</dbReference>
<accession>A0A8H3FA86</accession>
<dbReference type="PANTHER" id="PTHR45994:SF1">
    <property type="entry name" value="FI21225P1"/>
    <property type="match status" value="1"/>
</dbReference>
<dbReference type="Gene3D" id="1.25.10.100">
    <property type="match status" value="1"/>
</dbReference>
<dbReference type="InterPro" id="IPR011989">
    <property type="entry name" value="ARM-like"/>
</dbReference>
<comment type="caution">
    <text evidence="4">The sequence shown here is derived from an EMBL/GenBank/DDBJ whole genome shotgun (WGS) entry which is preliminary data.</text>
</comment>
<dbReference type="InterPro" id="IPR024660">
    <property type="entry name" value="UCS_central_dom"/>
</dbReference>
<gene>
    <name evidence="4" type="ORF">HETSPECPRED_003113</name>
</gene>
<protein>
    <recommendedName>
        <fullName evidence="3">UNC-45/Cro1/She4 central domain-containing protein</fullName>
    </recommendedName>
</protein>
<dbReference type="SUPFAM" id="SSF48371">
    <property type="entry name" value="ARM repeat"/>
    <property type="match status" value="3"/>
</dbReference>
<dbReference type="InterPro" id="IPR016024">
    <property type="entry name" value="ARM-type_fold"/>
</dbReference>
<evidence type="ECO:0000313" key="4">
    <source>
        <dbReference type="EMBL" id="CAF9917076.1"/>
    </source>
</evidence>
<dbReference type="Gene3D" id="1.25.10.10">
    <property type="entry name" value="Leucine-rich Repeat Variant"/>
    <property type="match status" value="1"/>
</dbReference>
<organism evidence="4 5">
    <name type="scientific">Heterodermia speciosa</name>
    <dbReference type="NCBI Taxonomy" id="116794"/>
    <lineage>
        <taxon>Eukaryota</taxon>
        <taxon>Fungi</taxon>
        <taxon>Dikarya</taxon>
        <taxon>Ascomycota</taxon>
        <taxon>Pezizomycotina</taxon>
        <taxon>Lecanoromycetes</taxon>
        <taxon>OSLEUM clade</taxon>
        <taxon>Lecanoromycetidae</taxon>
        <taxon>Caliciales</taxon>
        <taxon>Physciaceae</taxon>
        <taxon>Heterodermia</taxon>
    </lineage>
</organism>
<name>A0A8H3FA86_9LECA</name>
<dbReference type="Proteomes" id="UP000664521">
    <property type="component" value="Unassembled WGS sequence"/>
</dbReference>